<sequence>MAITGGPSRFPAFRRMLPLEIAGGNSSDSSSDELTVSSSDSVFGFLESGSVESSGCSDEFDRMFEQEEEEDEVEGENSGNSIEENKNFWENQLNLLQATLYRTTALETGIRRVTNETMKELIEGGGNYCKCRKMVAGNNCRSCFMREVCRRLQNAAYNCAICKSKWRSSPEIPAGEHTYLDVIDNSNPKKGEVRVIIELNFRGEFEMARASEEYNQLISRLPEVFVGKVERLCALVKVLCSAAKKCMKDKKMHMAPWRKRKYMQAKWFNSCERMEANASLDRKFSYEASKRPKASMLTMALLNMPNCKAEAVKVV</sequence>
<dbReference type="InterPro" id="IPR006502">
    <property type="entry name" value="PDDEXK-like"/>
</dbReference>
<dbReference type="AlphaFoldDB" id="A0A9Q1KSE3"/>
<dbReference type="NCBIfam" id="TIGR01615">
    <property type="entry name" value="A_thal_3542"/>
    <property type="match status" value="1"/>
</dbReference>
<proteinExistence type="predicted"/>
<evidence type="ECO:0000313" key="2">
    <source>
        <dbReference type="Proteomes" id="UP001153076"/>
    </source>
</evidence>
<name>A0A9Q1KSE3_9CARY</name>
<dbReference type="PANTHER" id="PTHR31579:SF2">
    <property type="entry name" value="DUF506 FAMILY PROTEIN"/>
    <property type="match status" value="1"/>
</dbReference>
<dbReference type="EMBL" id="JAKOGI010000033">
    <property type="protein sequence ID" value="KAJ8448014.1"/>
    <property type="molecule type" value="Genomic_DNA"/>
</dbReference>
<accession>A0A9Q1KSE3</accession>
<dbReference type="OrthoDB" id="691424at2759"/>
<dbReference type="PANTHER" id="PTHR31579">
    <property type="entry name" value="OS03G0796600 PROTEIN"/>
    <property type="match status" value="1"/>
</dbReference>
<keyword evidence="2" id="KW-1185">Reference proteome</keyword>
<protein>
    <submittedName>
        <fullName evidence="1">Uncharacterized protein</fullName>
    </submittedName>
</protein>
<comment type="caution">
    <text evidence="1">The sequence shown here is derived from an EMBL/GenBank/DDBJ whole genome shotgun (WGS) entry which is preliminary data.</text>
</comment>
<dbReference type="Pfam" id="PF04720">
    <property type="entry name" value="PDDEXK_6"/>
    <property type="match status" value="1"/>
</dbReference>
<evidence type="ECO:0000313" key="1">
    <source>
        <dbReference type="EMBL" id="KAJ8448014.1"/>
    </source>
</evidence>
<organism evidence="1 2">
    <name type="scientific">Carnegiea gigantea</name>
    <dbReference type="NCBI Taxonomy" id="171969"/>
    <lineage>
        <taxon>Eukaryota</taxon>
        <taxon>Viridiplantae</taxon>
        <taxon>Streptophyta</taxon>
        <taxon>Embryophyta</taxon>
        <taxon>Tracheophyta</taxon>
        <taxon>Spermatophyta</taxon>
        <taxon>Magnoliopsida</taxon>
        <taxon>eudicotyledons</taxon>
        <taxon>Gunneridae</taxon>
        <taxon>Pentapetalae</taxon>
        <taxon>Caryophyllales</taxon>
        <taxon>Cactineae</taxon>
        <taxon>Cactaceae</taxon>
        <taxon>Cactoideae</taxon>
        <taxon>Echinocereeae</taxon>
        <taxon>Carnegiea</taxon>
    </lineage>
</organism>
<dbReference type="Proteomes" id="UP001153076">
    <property type="component" value="Unassembled WGS sequence"/>
</dbReference>
<gene>
    <name evidence="1" type="ORF">Cgig2_028890</name>
</gene>
<reference evidence="1" key="1">
    <citation type="submission" date="2022-04" db="EMBL/GenBank/DDBJ databases">
        <title>Carnegiea gigantea Genome sequencing and assembly v2.</title>
        <authorList>
            <person name="Copetti D."/>
            <person name="Sanderson M.J."/>
            <person name="Burquez A."/>
            <person name="Wojciechowski M.F."/>
        </authorList>
    </citation>
    <scope>NUCLEOTIDE SEQUENCE</scope>
    <source>
        <strain evidence="1">SGP5-SGP5p</strain>
        <tissue evidence="1">Aerial part</tissue>
    </source>
</reference>